<evidence type="ECO:0000313" key="1">
    <source>
        <dbReference type="EMBL" id="KAJ9701004.1"/>
    </source>
</evidence>
<gene>
    <name evidence="1" type="ORF">PVL29_006374</name>
</gene>
<dbReference type="EMBL" id="JARBHA010000005">
    <property type="protein sequence ID" value="KAJ9701004.1"/>
    <property type="molecule type" value="Genomic_DNA"/>
</dbReference>
<dbReference type="Gene3D" id="1.10.8.430">
    <property type="entry name" value="Helical domain of apoptotic protease-activating factors"/>
    <property type="match status" value="1"/>
</dbReference>
<proteinExistence type="predicted"/>
<accession>A0AA39DYT3</accession>
<name>A0AA39DYT3_VITRO</name>
<dbReference type="InterPro" id="IPR042197">
    <property type="entry name" value="Apaf_helical"/>
</dbReference>
<evidence type="ECO:0000313" key="2">
    <source>
        <dbReference type="Proteomes" id="UP001168098"/>
    </source>
</evidence>
<protein>
    <submittedName>
        <fullName evidence="1">Uncharacterized protein</fullName>
    </submittedName>
</protein>
<organism evidence="1 2">
    <name type="scientific">Vitis rotundifolia</name>
    <name type="common">Muscadine grape</name>
    <dbReference type="NCBI Taxonomy" id="103349"/>
    <lineage>
        <taxon>Eukaryota</taxon>
        <taxon>Viridiplantae</taxon>
        <taxon>Streptophyta</taxon>
        <taxon>Embryophyta</taxon>
        <taxon>Tracheophyta</taxon>
        <taxon>Spermatophyta</taxon>
        <taxon>Magnoliopsida</taxon>
        <taxon>eudicotyledons</taxon>
        <taxon>Gunneridae</taxon>
        <taxon>Pentapetalae</taxon>
        <taxon>rosids</taxon>
        <taxon>Vitales</taxon>
        <taxon>Vitaceae</taxon>
        <taxon>Viteae</taxon>
        <taxon>Vitis</taxon>
    </lineage>
</organism>
<sequence>MFDPIIQVNVKSCLTSKDIKDIIIDELWNDWWNSSNNQKIALTSILFHPDVKADLGIRRNDHLLSWELFCRNVGEVVHSSNIQQLALHVLRQCFGHLLATVLTAKALKEVKDVRIWKHASRVIGLLPTSPPKIEFYSANKCVKYCASYLEMEGTKKVDLFDRWMKEDLIGTFDEGEQIVQHLSMPSCWKAFEMESQSRCEMKSVRSW</sequence>
<reference evidence="1 2" key="1">
    <citation type="journal article" date="2023" name="BMC Biotechnol.">
        <title>Vitis rotundifolia cv Carlos genome sequencing.</title>
        <authorList>
            <person name="Huff M."/>
            <person name="Hulse-Kemp A."/>
            <person name="Scheffler B."/>
            <person name="Youngblood R."/>
            <person name="Simpson S."/>
            <person name="Babiker E."/>
            <person name="Staton M."/>
        </authorList>
    </citation>
    <scope>NUCLEOTIDE SEQUENCE [LARGE SCALE GENOMIC DNA]</scope>
    <source>
        <tissue evidence="1">Leaf</tissue>
    </source>
</reference>
<keyword evidence="2" id="KW-1185">Reference proteome</keyword>
<comment type="caution">
    <text evidence="1">The sequence shown here is derived from an EMBL/GenBank/DDBJ whole genome shotgun (WGS) entry which is preliminary data.</text>
</comment>
<dbReference type="Proteomes" id="UP001168098">
    <property type="component" value="Unassembled WGS sequence"/>
</dbReference>
<dbReference type="AlphaFoldDB" id="A0AA39DYT3"/>